<dbReference type="EMBL" id="SRPR01000002">
    <property type="protein sequence ID" value="KAG5969000.1"/>
    <property type="molecule type" value="Genomic_DNA"/>
</dbReference>
<organism evidence="1 2">
    <name type="scientific">Claviceps arundinis</name>
    <dbReference type="NCBI Taxonomy" id="1623583"/>
    <lineage>
        <taxon>Eukaryota</taxon>
        <taxon>Fungi</taxon>
        <taxon>Dikarya</taxon>
        <taxon>Ascomycota</taxon>
        <taxon>Pezizomycotina</taxon>
        <taxon>Sordariomycetes</taxon>
        <taxon>Hypocreomycetidae</taxon>
        <taxon>Hypocreales</taxon>
        <taxon>Clavicipitaceae</taxon>
        <taxon>Claviceps</taxon>
    </lineage>
</organism>
<accession>A0ABQ7PNF2</accession>
<keyword evidence="2" id="KW-1185">Reference proteome</keyword>
<dbReference type="Proteomes" id="UP000742024">
    <property type="component" value="Unassembled WGS sequence"/>
</dbReference>
<evidence type="ECO:0000313" key="1">
    <source>
        <dbReference type="EMBL" id="KAG5969000.1"/>
    </source>
</evidence>
<sequence>MAVEPRRDEYSAESHFTLDYGLMTRDERVLVSPPSYAAYAAVESRYKENYNDTSYVIWL</sequence>
<comment type="caution">
    <text evidence="1">The sequence shown here is derived from an EMBL/GenBank/DDBJ whole genome shotgun (WGS) entry which is preliminary data.</text>
</comment>
<proteinExistence type="predicted"/>
<protein>
    <submittedName>
        <fullName evidence="1">Uncharacterized protein</fullName>
    </submittedName>
</protein>
<gene>
    <name evidence="1" type="ORF">E4U57_002439</name>
</gene>
<evidence type="ECO:0000313" key="2">
    <source>
        <dbReference type="Proteomes" id="UP000742024"/>
    </source>
</evidence>
<name>A0ABQ7PNF2_9HYPO</name>
<reference evidence="1 2" key="1">
    <citation type="journal article" date="2020" name="bioRxiv">
        <title>Whole genome comparisons of ergot fungi reveals the divergence and evolution of species within the genus Claviceps are the result of varying mechanisms driving genome evolution and host range expansion.</title>
        <authorList>
            <person name="Wyka S.A."/>
            <person name="Mondo S.J."/>
            <person name="Liu M."/>
            <person name="Dettman J."/>
            <person name="Nalam V."/>
            <person name="Broders K.D."/>
        </authorList>
    </citation>
    <scope>NUCLEOTIDE SEQUENCE [LARGE SCALE GENOMIC DNA]</scope>
    <source>
        <strain evidence="1 2">LM583</strain>
    </source>
</reference>